<evidence type="ECO:0000256" key="4">
    <source>
        <dbReference type="ARBA" id="ARBA00022597"/>
    </source>
</evidence>
<dbReference type="EMBL" id="PGTN01000019">
    <property type="protein sequence ID" value="PJF48265.1"/>
    <property type="molecule type" value="Genomic_DNA"/>
</dbReference>
<organism evidence="11 12">
    <name type="scientific">Candidatus Thermofonsia Clade 3 bacterium</name>
    <dbReference type="NCBI Taxonomy" id="2364212"/>
    <lineage>
        <taxon>Bacteria</taxon>
        <taxon>Bacillati</taxon>
        <taxon>Chloroflexota</taxon>
        <taxon>Candidatus Thermofontia</taxon>
        <taxon>Candidatus Thermofonsia Clade 3</taxon>
    </lineage>
</organism>
<evidence type="ECO:0000256" key="7">
    <source>
        <dbReference type="ARBA" id="ARBA00022840"/>
    </source>
</evidence>
<dbReference type="InterPro" id="IPR003593">
    <property type="entry name" value="AAA+_ATPase"/>
</dbReference>
<comment type="subcellular location">
    <subcellularLocation>
        <location evidence="1">Cell membrane</location>
        <topology evidence="1">Peripheral membrane protein</topology>
    </subcellularLocation>
</comment>
<dbReference type="InterPro" id="IPR017871">
    <property type="entry name" value="ABC_transporter-like_CS"/>
</dbReference>
<dbReference type="SUPFAM" id="SSF52540">
    <property type="entry name" value="P-loop containing nucleoside triphosphate hydrolases"/>
    <property type="match status" value="2"/>
</dbReference>
<evidence type="ECO:0000256" key="8">
    <source>
        <dbReference type="ARBA" id="ARBA00022967"/>
    </source>
</evidence>
<feature type="domain" description="ABC transporter" evidence="10">
    <location>
        <begin position="255"/>
        <end position="499"/>
    </location>
</feature>
<keyword evidence="4" id="KW-0762">Sugar transport</keyword>
<dbReference type="PROSITE" id="PS00211">
    <property type="entry name" value="ABC_TRANSPORTER_1"/>
    <property type="match status" value="1"/>
</dbReference>
<dbReference type="AlphaFoldDB" id="A0A2M8QEM6"/>
<reference evidence="11 12" key="1">
    <citation type="submission" date="2017-11" db="EMBL/GenBank/DDBJ databases">
        <title>Evolution of Phototrophy in the Chloroflexi Phylum Driven by Horizontal Gene Transfer.</title>
        <authorList>
            <person name="Ward L.M."/>
            <person name="Hemp J."/>
            <person name="Shih P.M."/>
            <person name="Mcglynn S.E."/>
            <person name="Fischer W."/>
        </authorList>
    </citation>
    <scope>NUCLEOTIDE SEQUENCE [LARGE SCALE GENOMIC DNA]</scope>
    <source>
        <strain evidence="11">JP3_7</strain>
    </source>
</reference>
<keyword evidence="8" id="KW-1278">Translocase</keyword>
<evidence type="ECO:0000256" key="5">
    <source>
        <dbReference type="ARBA" id="ARBA00022737"/>
    </source>
</evidence>
<feature type="domain" description="ABC transporter" evidence="10">
    <location>
        <begin position="8"/>
        <end position="245"/>
    </location>
</feature>
<evidence type="ECO:0000256" key="9">
    <source>
        <dbReference type="ARBA" id="ARBA00023136"/>
    </source>
</evidence>
<dbReference type="GO" id="GO:0005886">
    <property type="term" value="C:plasma membrane"/>
    <property type="evidence" value="ECO:0007669"/>
    <property type="project" value="UniProtKB-SubCell"/>
</dbReference>
<evidence type="ECO:0000313" key="11">
    <source>
        <dbReference type="EMBL" id="PJF48265.1"/>
    </source>
</evidence>
<evidence type="ECO:0000259" key="10">
    <source>
        <dbReference type="PROSITE" id="PS50893"/>
    </source>
</evidence>
<dbReference type="InterPro" id="IPR050107">
    <property type="entry name" value="ABC_carbohydrate_import_ATPase"/>
</dbReference>
<dbReference type="SMART" id="SM00382">
    <property type="entry name" value="AAA"/>
    <property type="match status" value="2"/>
</dbReference>
<dbReference type="Proteomes" id="UP000230790">
    <property type="component" value="Unassembled WGS sequence"/>
</dbReference>
<dbReference type="CDD" id="cd03215">
    <property type="entry name" value="ABC_Carb_Monos_II"/>
    <property type="match status" value="1"/>
</dbReference>
<dbReference type="Gene3D" id="3.40.50.300">
    <property type="entry name" value="P-loop containing nucleotide triphosphate hydrolases"/>
    <property type="match status" value="2"/>
</dbReference>
<dbReference type="FunFam" id="3.40.50.300:FF:000127">
    <property type="entry name" value="Ribose import ATP-binding protein RbsA"/>
    <property type="match status" value="1"/>
</dbReference>
<dbReference type="PANTHER" id="PTHR43790">
    <property type="entry name" value="CARBOHYDRATE TRANSPORT ATP-BINDING PROTEIN MG119-RELATED"/>
    <property type="match status" value="1"/>
</dbReference>
<evidence type="ECO:0000256" key="2">
    <source>
        <dbReference type="ARBA" id="ARBA00022448"/>
    </source>
</evidence>
<dbReference type="InterPro" id="IPR027417">
    <property type="entry name" value="P-loop_NTPase"/>
</dbReference>
<keyword evidence="5" id="KW-0677">Repeat</keyword>
<keyword evidence="7 11" id="KW-0067">ATP-binding</keyword>
<protein>
    <submittedName>
        <fullName evidence="11">D-xylose ABC transporter ATP-binding protein</fullName>
    </submittedName>
</protein>
<keyword evidence="9" id="KW-0472">Membrane</keyword>
<evidence type="ECO:0000256" key="3">
    <source>
        <dbReference type="ARBA" id="ARBA00022475"/>
    </source>
</evidence>
<proteinExistence type="predicted"/>
<evidence type="ECO:0000256" key="6">
    <source>
        <dbReference type="ARBA" id="ARBA00022741"/>
    </source>
</evidence>
<gene>
    <name evidence="11" type="ORF">CUN48_04395</name>
</gene>
<accession>A0A2M8QEM6</accession>
<comment type="caution">
    <text evidence="11">The sequence shown here is derived from an EMBL/GenBank/DDBJ whole genome shotgun (WGS) entry which is preliminary data.</text>
</comment>
<keyword evidence="6" id="KW-0547">Nucleotide-binding</keyword>
<dbReference type="PROSITE" id="PS50893">
    <property type="entry name" value="ABC_TRANSPORTER_2"/>
    <property type="match status" value="2"/>
</dbReference>
<evidence type="ECO:0000313" key="12">
    <source>
        <dbReference type="Proteomes" id="UP000230790"/>
    </source>
</evidence>
<keyword evidence="3" id="KW-1003">Cell membrane</keyword>
<keyword evidence="2" id="KW-0813">Transport</keyword>
<sequence length="502" mass="55091">MVDEKPLLVMQDIVKQYSGVLAVNHASLSLLPGEVHGLVGGNGAGKSTLIKIMAGVVRPDHGQILLDGARLDLRDGSGAYRHGLSFIHQELNLVPYLSGAENIFLGRPYPKTRFGTIDWQVLNRRADEIMRGLGMRIRVDVPVGRLSRGEQAMISLGRAFVGDARIIVMDEPTAALTDEEIRSLFRVIRALKARGRTVLYVSHRLGEIFEICDRVTVMRDGSVVGSYPIGGLSQSEMIRLMIGRSLGEGMPSARNRSGRVFFRAEALAGGPVQGVSFDLREGEILGLAGLVGAGRSEVLHLLYGSIRPKGGRMWMDDKPFAPRSPAEAIRAGLAMVPEERHRQGLVLNRSVLHNITLPALDRFTRRTCFVNRAAEHVAGQKLAQRVQLKAASLDQRVNQLSGGNQQKVVFARWLHAPPRMLLLDEPTRGVDVAARFEIYRIIRELAATGVGIVLVSSDLPELLSLADRLIVLREGRQLAELPTAGMSQETLLHYCYGEVPRA</sequence>
<dbReference type="Pfam" id="PF00005">
    <property type="entry name" value="ABC_tran"/>
    <property type="match status" value="2"/>
</dbReference>
<dbReference type="InterPro" id="IPR003439">
    <property type="entry name" value="ABC_transporter-like_ATP-bd"/>
</dbReference>
<dbReference type="CDD" id="cd03216">
    <property type="entry name" value="ABC_Carb_Monos_I"/>
    <property type="match status" value="1"/>
</dbReference>
<dbReference type="GO" id="GO:0016887">
    <property type="term" value="F:ATP hydrolysis activity"/>
    <property type="evidence" value="ECO:0007669"/>
    <property type="project" value="InterPro"/>
</dbReference>
<evidence type="ECO:0000256" key="1">
    <source>
        <dbReference type="ARBA" id="ARBA00004202"/>
    </source>
</evidence>
<dbReference type="GO" id="GO:0005524">
    <property type="term" value="F:ATP binding"/>
    <property type="evidence" value="ECO:0007669"/>
    <property type="project" value="UniProtKB-KW"/>
</dbReference>
<dbReference type="PANTHER" id="PTHR43790:SF3">
    <property type="entry name" value="D-ALLOSE IMPORT ATP-BINDING PROTEIN ALSA-RELATED"/>
    <property type="match status" value="1"/>
</dbReference>
<name>A0A2M8QEM6_9CHLR</name>